<dbReference type="InterPro" id="IPR031310">
    <property type="entry name" value="Ribosomal_uL5_N"/>
</dbReference>
<dbReference type="FunFam" id="3.30.1440.10:FF:000001">
    <property type="entry name" value="50S ribosomal protein L5"/>
    <property type="match status" value="1"/>
</dbReference>
<proteinExistence type="inferred from homology"/>
<evidence type="ECO:0000256" key="3">
    <source>
        <dbReference type="ARBA" id="ARBA00023274"/>
    </source>
</evidence>
<dbReference type="GO" id="GO:1990904">
    <property type="term" value="C:ribonucleoprotein complex"/>
    <property type="evidence" value="ECO:0007669"/>
    <property type="project" value="UniProtKB-KW"/>
</dbReference>
<comment type="caution">
    <text evidence="9">The sequence shown here is derived from an EMBL/GenBank/DDBJ whole genome shotgun (WGS) entry which is preliminary data.</text>
</comment>
<dbReference type="Proteomes" id="UP000590542">
    <property type="component" value="Unassembled WGS sequence"/>
</dbReference>
<dbReference type="PIRSF" id="PIRSF002161">
    <property type="entry name" value="Ribosomal_L5"/>
    <property type="match status" value="1"/>
</dbReference>
<evidence type="ECO:0000313" key="10">
    <source>
        <dbReference type="Proteomes" id="UP000590542"/>
    </source>
</evidence>
<evidence type="ECO:0000256" key="1">
    <source>
        <dbReference type="ARBA" id="ARBA00008553"/>
    </source>
</evidence>
<name>A0A7X9E6J9_UNCKA</name>
<dbReference type="GO" id="GO:0000049">
    <property type="term" value="F:tRNA binding"/>
    <property type="evidence" value="ECO:0007669"/>
    <property type="project" value="UniProtKB-UniRule"/>
</dbReference>
<dbReference type="EMBL" id="JAAZNV010000006">
    <property type="protein sequence ID" value="NMB91441.1"/>
    <property type="molecule type" value="Genomic_DNA"/>
</dbReference>
<comment type="function">
    <text evidence="5">This is 1 of the proteins that bind and probably mediate the attachment of the 5S RNA into the large ribosomal subunit, where it forms part of the central protuberance. In the 70S ribosome it contacts protein S13 of the 30S subunit (bridge B1b), connecting the 2 subunits; this bridge is implicated in subunit movement. Contacts the P site tRNA; the 5S rRNA and some of its associated proteins might help stabilize positioning of ribosome-bound tRNAs.</text>
</comment>
<dbReference type="InterPro" id="IPR002132">
    <property type="entry name" value="Ribosomal_uL5"/>
</dbReference>
<dbReference type="Gene3D" id="3.30.1440.10">
    <property type="match status" value="1"/>
</dbReference>
<dbReference type="HAMAP" id="MF_01333_B">
    <property type="entry name" value="Ribosomal_uL5_B"/>
    <property type="match status" value="1"/>
</dbReference>
<evidence type="ECO:0000256" key="6">
    <source>
        <dbReference type="RuleBase" id="RU003930"/>
    </source>
</evidence>
<dbReference type="GO" id="GO:0006412">
    <property type="term" value="P:translation"/>
    <property type="evidence" value="ECO:0007669"/>
    <property type="project" value="UniProtKB-UniRule"/>
</dbReference>
<dbReference type="GO" id="GO:0019843">
    <property type="term" value="F:rRNA binding"/>
    <property type="evidence" value="ECO:0007669"/>
    <property type="project" value="UniProtKB-UniRule"/>
</dbReference>
<dbReference type="AlphaFoldDB" id="A0A7X9E6J9"/>
<sequence length="184" mass="21078">MNRLKEQYNKIIVPKIKEEFKLGNVMEVPKIVKININSGIGPFRENKEAVDSFAEELSNIAGQKVYPRSAKKSEAGFKIKQGDVVGFAVTLRGERMWAFFDKLVNIAFPRIRDFRGFSTVSFDHDGNYSIGIREHVIFPEVNPNTTKGIRSLQVTIVFNSKEVEKNKFLLKEFGFPFAEEKKDQ</sequence>
<evidence type="ECO:0000256" key="5">
    <source>
        <dbReference type="HAMAP-Rule" id="MF_01333"/>
    </source>
</evidence>
<feature type="domain" description="Large ribosomal subunit protein uL5 N-terminal" evidence="7">
    <location>
        <begin position="24"/>
        <end position="80"/>
    </location>
</feature>
<dbReference type="GO" id="GO:0005840">
    <property type="term" value="C:ribosome"/>
    <property type="evidence" value="ECO:0007669"/>
    <property type="project" value="UniProtKB-KW"/>
</dbReference>
<evidence type="ECO:0000256" key="2">
    <source>
        <dbReference type="ARBA" id="ARBA00022980"/>
    </source>
</evidence>
<evidence type="ECO:0000313" key="9">
    <source>
        <dbReference type="EMBL" id="NMB91441.1"/>
    </source>
</evidence>
<evidence type="ECO:0000259" key="8">
    <source>
        <dbReference type="Pfam" id="PF00673"/>
    </source>
</evidence>
<keyword evidence="3 5" id="KW-0687">Ribonucleoprotein</keyword>
<feature type="domain" description="Large ribosomal subunit protein uL5 C-terminal" evidence="8">
    <location>
        <begin position="85"/>
        <end position="177"/>
    </location>
</feature>
<dbReference type="InterPro" id="IPR020930">
    <property type="entry name" value="Ribosomal_uL5_bac-type"/>
</dbReference>
<dbReference type="Pfam" id="PF00673">
    <property type="entry name" value="Ribosomal_L5_C"/>
    <property type="match status" value="1"/>
</dbReference>
<evidence type="ECO:0000259" key="7">
    <source>
        <dbReference type="Pfam" id="PF00281"/>
    </source>
</evidence>
<keyword evidence="5" id="KW-0820">tRNA-binding</keyword>
<protein>
    <recommendedName>
        <fullName evidence="4 5">Large ribosomal subunit protein uL5</fullName>
    </recommendedName>
</protein>
<dbReference type="PANTHER" id="PTHR11994">
    <property type="entry name" value="60S RIBOSOMAL PROTEIN L11-RELATED"/>
    <property type="match status" value="1"/>
</dbReference>
<keyword evidence="5" id="KW-0699">rRNA-binding</keyword>
<dbReference type="SUPFAM" id="SSF55282">
    <property type="entry name" value="RL5-like"/>
    <property type="match status" value="1"/>
</dbReference>
<dbReference type="InterPro" id="IPR031309">
    <property type="entry name" value="Ribosomal_uL5_C"/>
</dbReference>
<organism evidence="9 10">
    <name type="scientific">candidate division WWE3 bacterium</name>
    <dbReference type="NCBI Taxonomy" id="2053526"/>
    <lineage>
        <taxon>Bacteria</taxon>
        <taxon>Katanobacteria</taxon>
    </lineage>
</organism>
<dbReference type="GO" id="GO:0003735">
    <property type="term" value="F:structural constituent of ribosome"/>
    <property type="evidence" value="ECO:0007669"/>
    <property type="project" value="InterPro"/>
</dbReference>
<gene>
    <name evidence="5 9" type="primary">rplE</name>
    <name evidence="9" type="ORF">GYA37_01175</name>
</gene>
<dbReference type="InterPro" id="IPR022803">
    <property type="entry name" value="Ribosomal_uL5_dom_sf"/>
</dbReference>
<dbReference type="Pfam" id="PF00281">
    <property type="entry name" value="Ribosomal_L5"/>
    <property type="match status" value="1"/>
</dbReference>
<reference evidence="9 10" key="1">
    <citation type="journal article" date="2020" name="Biotechnol. Biofuels">
        <title>New insights from the biogas microbiome by comprehensive genome-resolved metagenomics of nearly 1600 species originating from multiple anaerobic digesters.</title>
        <authorList>
            <person name="Campanaro S."/>
            <person name="Treu L."/>
            <person name="Rodriguez-R L.M."/>
            <person name="Kovalovszki A."/>
            <person name="Ziels R.M."/>
            <person name="Maus I."/>
            <person name="Zhu X."/>
            <person name="Kougias P.G."/>
            <person name="Basile A."/>
            <person name="Luo G."/>
            <person name="Schluter A."/>
            <person name="Konstantinidis K.T."/>
            <person name="Angelidaki I."/>
        </authorList>
    </citation>
    <scope>NUCLEOTIDE SEQUENCE [LARGE SCALE GENOMIC DNA]</scope>
    <source>
        <strain evidence="9">AS27yjCOA_202</strain>
    </source>
</reference>
<keyword evidence="5" id="KW-0694">RNA-binding</keyword>
<evidence type="ECO:0000256" key="4">
    <source>
        <dbReference type="ARBA" id="ARBA00035245"/>
    </source>
</evidence>
<accession>A0A7X9E6J9</accession>
<comment type="similarity">
    <text evidence="1 5 6">Belongs to the universal ribosomal protein uL5 family.</text>
</comment>
<comment type="subunit">
    <text evidence="5">Part of the 50S ribosomal subunit; part of the 5S rRNA/L5/L18/L25 subcomplex. Contacts the 5S rRNA and the P site tRNA. Forms a bridge to the 30S subunit in the 70S ribosome.</text>
</comment>
<dbReference type="NCBIfam" id="NF000585">
    <property type="entry name" value="PRK00010.1"/>
    <property type="match status" value="1"/>
</dbReference>
<keyword evidence="2 5" id="KW-0689">Ribosomal protein</keyword>